<dbReference type="CDD" id="cd04476">
    <property type="entry name" value="RPA1_DBD_C"/>
    <property type="match status" value="1"/>
</dbReference>
<dbReference type="InterPro" id="IPR003871">
    <property type="entry name" value="RFA1B/D_OB_1st"/>
</dbReference>
<feature type="domain" description="Replication protein A 70 kDa DNA-binding subunit B/D first OB fold" evidence="7">
    <location>
        <begin position="13"/>
        <end position="115"/>
    </location>
</feature>
<organism evidence="10 11">
    <name type="scientific">Spinacia oleracea</name>
    <name type="common">Spinach</name>
    <dbReference type="NCBI Taxonomy" id="3562"/>
    <lineage>
        <taxon>Eukaryota</taxon>
        <taxon>Viridiplantae</taxon>
        <taxon>Streptophyta</taxon>
        <taxon>Embryophyta</taxon>
        <taxon>Tracheophyta</taxon>
        <taxon>Spermatophyta</taxon>
        <taxon>Magnoliopsida</taxon>
        <taxon>eudicotyledons</taxon>
        <taxon>Gunneridae</taxon>
        <taxon>Pentapetalae</taxon>
        <taxon>Caryophyllales</taxon>
        <taxon>Chenopodiaceae</taxon>
        <taxon>Chenopodioideae</taxon>
        <taxon>Anserineae</taxon>
        <taxon>Spinacia</taxon>
    </lineage>
</organism>
<keyword evidence="5 11" id="KW-0238">DNA-binding</keyword>
<dbReference type="GO" id="GO:0003677">
    <property type="term" value="F:DNA binding"/>
    <property type="evidence" value="ECO:0007669"/>
    <property type="project" value="UniProtKB-KW"/>
</dbReference>
<dbReference type="InterPro" id="IPR047192">
    <property type="entry name" value="Euk_RPA1_DBD_C"/>
</dbReference>
<evidence type="ECO:0000256" key="6">
    <source>
        <dbReference type="SAM" id="MobiDB-lite"/>
    </source>
</evidence>
<reference evidence="11" key="2">
    <citation type="submission" date="2025-08" db="UniProtKB">
        <authorList>
            <consortium name="RefSeq"/>
        </authorList>
    </citation>
    <scope>IDENTIFICATION</scope>
    <source>
        <tissue evidence="11">Leaf</tissue>
    </source>
</reference>
<dbReference type="CDD" id="cd04481">
    <property type="entry name" value="RPA1_DBD_B_like"/>
    <property type="match status" value="1"/>
</dbReference>
<name>A0ABM3QN84_SPIOL</name>
<dbReference type="InterPro" id="IPR012340">
    <property type="entry name" value="NA-bd_OB-fold"/>
</dbReference>
<dbReference type="SUPFAM" id="SSF50249">
    <property type="entry name" value="Nucleic acid-binding proteins"/>
    <property type="match status" value="3"/>
</dbReference>
<keyword evidence="4" id="KW-0862">Zinc</keyword>
<accession>A0ABM3QN84</accession>
<dbReference type="PANTHER" id="PTHR47165">
    <property type="entry name" value="OS03G0429900 PROTEIN"/>
    <property type="match status" value="1"/>
</dbReference>
<feature type="region of interest" description="Disordered" evidence="6">
    <location>
        <begin position="448"/>
        <end position="497"/>
    </location>
</feature>
<evidence type="ECO:0000259" key="7">
    <source>
        <dbReference type="Pfam" id="PF02721"/>
    </source>
</evidence>
<evidence type="ECO:0000256" key="3">
    <source>
        <dbReference type="ARBA" id="ARBA00022771"/>
    </source>
</evidence>
<evidence type="ECO:0000259" key="8">
    <source>
        <dbReference type="Pfam" id="PF08646"/>
    </source>
</evidence>
<evidence type="ECO:0000259" key="9">
    <source>
        <dbReference type="Pfam" id="PF16900"/>
    </source>
</evidence>
<dbReference type="Pfam" id="PF16900">
    <property type="entry name" value="REPA_OB_2"/>
    <property type="match status" value="1"/>
</dbReference>
<protein>
    <submittedName>
        <fullName evidence="11">Replication protein A 70 kDa DNA-binding subunit B</fullName>
    </submittedName>
</protein>
<keyword evidence="3" id="KW-0863">Zinc-finger</keyword>
<sequence>MTPKTLDMEATKNYIAELDTTKRDWTITARVTRMWEVRYKPTNPTPDTIDMVLLDEQGSQIQALVKKAIVSHFKDRLQEGRIYTMTHFNVGKNNRTRLQVENEYIIWFTSFTSVTLQEESSAAIPFHKFNLRPIDDLSERTNKIDVLTEVIGQLIGVENKITQNHDNNTDQRRTIHIQDERTNKIAVTLWGQQADLVADDVAENGAQPKIVIITATRVTMFKGNYQLNSTGGTKLYINLEIPEVENFKKNMTDVPLQEILHIEVTQPESLEEAMTKNRKTITELQQIYMEGEENQEAKNTYTCVAKIATIHDQECGWMYTSCNNCKSKIDENQYCNKCEDVPEFPTDRYRLIATIDDGIATMTVGIFDKDVKKIIGKPITSMVKIYNQDNGPEKVAKELQQCIGKKCTMKLKVNDKGYIQELTAIKVFHIETEEKRTPQRRGKEILREIKKEGQPPKKQKMHSITTTEETPIITAGTNTNPEPVQLHDQLLHQGQSS</sequence>
<dbReference type="PANTHER" id="PTHR47165:SF4">
    <property type="entry name" value="OS03G0429900 PROTEIN"/>
    <property type="match status" value="1"/>
</dbReference>
<comment type="similarity">
    <text evidence="1">Belongs to the replication factor A protein 1 family.</text>
</comment>
<keyword evidence="10" id="KW-1185">Reference proteome</keyword>
<dbReference type="Pfam" id="PF02721">
    <property type="entry name" value="DUF223"/>
    <property type="match status" value="1"/>
</dbReference>
<dbReference type="Pfam" id="PF08646">
    <property type="entry name" value="Rep_fac-A_C"/>
    <property type="match status" value="1"/>
</dbReference>
<keyword evidence="2" id="KW-0479">Metal-binding</keyword>
<dbReference type="Proteomes" id="UP000813463">
    <property type="component" value="Chromosome 5"/>
</dbReference>
<dbReference type="CDD" id="cd04480">
    <property type="entry name" value="RPA1_DBD_A_like"/>
    <property type="match status" value="1"/>
</dbReference>
<evidence type="ECO:0000256" key="4">
    <source>
        <dbReference type="ARBA" id="ARBA00022833"/>
    </source>
</evidence>
<feature type="domain" description="Replication factor A C-terminal" evidence="8">
    <location>
        <begin position="302"/>
        <end position="422"/>
    </location>
</feature>
<dbReference type="InterPro" id="IPR013955">
    <property type="entry name" value="Rep_factor-A_C"/>
</dbReference>
<reference evidence="10" key="1">
    <citation type="journal article" date="2021" name="Nat. Commun.">
        <title>Genomic analyses provide insights into spinach domestication and the genetic basis of agronomic traits.</title>
        <authorList>
            <person name="Cai X."/>
            <person name="Sun X."/>
            <person name="Xu C."/>
            <person name="Sun H."/>
            <person name="Wang X."/>
            <person name="Ge C."/>
            <person name="Zhang Z."/>
            <person name="Wang Q."/>
            <person name="Fei Z."/>
            <person name="Jiao C."/>
            <person name="Wang Q."/>
        </authorList>
    </citation>
    <scope>NUCLEOTIDE SEQUENCE [LARGE SCALE GENOMIC DNA]</scope>
    <source>
        <strain evidence="10">cv. Varoflay</strain>
    </source>
</reference>
<feature type="domain" description="Replication protein A OB" evidence="9">
    <location>
        <begin position="140"/>
        <end position="237"/>
    </location>
</feature>
<feature type="compositionally biased region" description="Low complexity" evidence="6">
    <location>
        <begin position="464"/>
        <end position="474"/>
    </location>
</feature>
<dbReference type="RefSeq" id="XP_056684832.1">
    <property type="nucleotide sequence ID" value="XM_056828854.1"/>
</dbReference>
<evidence type="ECO:0000313" key="10">
    <source>
        <dbReference type="Proteomes" id="UP000813463"/>
    </source>
</evidence>
<evidence type="ECO:0000313" key="11">
    <source>
        <dbReference type="RefSeq" id="XP_056684832.1"/>
    </source>
</evidence>
<dbReference type="Gene3D" id="2.40.50.140">
    <property type="entry name" value="Nucleic acid-binding proteins"/>
    <property type="match status" value="3"/>
</dbReference>
<gene>
    <name evidence="11" type="primary">LOC110798454</name>
</gene>
<evidence type="ECO:0000256" key="1">
    <source>
        <dbReference type="ARBA" id="ARBA00005690"/>
    </source>
</evidence>
<dbReference type="InterPro" id="IPR031657">
    <property type="entry name" value="REPA_OB_2"/>
</dbReference>
<evidence type="ECO:0000256" key="5">
    <source>
        <dbReference type="ARBA" id="ARBA00023125"/>
    </source>
</evidence>
<dbReference type="GeneID" id="110798454"/>
<proteinExistence type="inferred from homology"/>
<evidence type="ECO:0000256" key="2">
    <source>
        <dbReference type="ARBA" id="ARBA00022723"/>
    </source>
</evidence>